<evidence type="ECO:0000313" key="2">
    <source>
        <dbReference type="Proteomes" id="UP000683925"/>
    </source>
</evidence>
<proteinExistence type="predicted"/>
<dbReference type="EMBL" id="CAJJDP010000039">
    <property type="protein sequence ID" value="CAD8161131.1"/>
    <property type="molecule type" value="Genomic_DNA"/>
</dbReference>
<gene>
    <name evidence="1" type="ORF">POCTA_138.1.T0390228</name>
</gene>
<dbReference type="Proteomes" id="UP000683925">
    <property type="component" value="Unassembled WGS sequence"/>
</dbReference>
<reference evidence="1" key="1">
    <citation type="submission" date="2021-01" db="EMBL/GenBank/DDBJ databases">
        <authorList>
            <consortium name="Genoscope - CEA"/>
            <person name="William W."/>
        </authorList>
    </citation>
    <scope>NUCLEOTIDE SEQUENCE</scope>
</reference>
<evidence type="ECO:0000313" key="1">
    <source>
        <dbReference type="EMBL" id="CAD8161131.1"/>
    </source>
</evidence>
<sequence length="81" mass="9438">MSQVIKQIQHPIIGLNVEQLLICQNNVVGCNNTRRDNVKQEKTLPLLSQRNLEKSDLKFQQKIFQILCHHRISCESKLTQN</sequence>
<protein>
    <submittedName>
        <fullName evidence="1">Uncharacterized protein</fullName>
    </submittedName>
</protein>
<comment type="caution">
    <text evidence="1">The sequence shown here is derived from an EMBL/GenBank/DDBJ whole genome shotgun (WGS) entry which is preliminary data.</text>
</comment>
<organism evidence="1 2">
    <name type="scientific">Paramecium octaurelia</name>
    <dbReference type="NCBI Taxonomy" id="43137"/>
    <lineage>
        <taxon>Eukaryota</taxon>
        <taxon>Sar</taxon>
        <taxon>Alveolata</taxon>
        <taxon>Ciliophora</taxon>
        <taxon>Intramacronucleata</taxon>
        <taxon>Oligohymenophorea</taxon>
        <taxon>Peniculida</taxon>
        <taxon>Parameciidae</taxon>
        <taxon>Paramecium</taxon>
    </lineage>
</organism>
<keyword evidence="2" id="KW-1185">Reference proteome</keyword>
<accession>A0A8S1U713</accession>
<name>A0A8S1U713_PAROT</name>
<dbReference type="AlphaFoldDB" id="A0A8S1U713"/>